<protein>
    <submittedName>
        <fullName evidence="1">Uncharacterized protein</fullName>
    </submittedName>
</protein>
<dbReference type="RefSeq" id="WP_112224792.1">
    <property type="nucleotide sequence ID" value="NZ_CP196859.1"/>
</dbReference>
<dbReference type="AlphaFoldDB" id="A0A365KKE4"/>
<accession>A0A365KKE4</accession>
<dbReference type="Proteomes" id="UP000251002">
    <property type="component" value="Unassembled WGS sequence"/>
</dbReference>
<evidence type="ECO:0000313" key="2">
    <source>
        <dbReference type="Proteomes" id="UP000251002"/>
    </source>
</evidence>
<proteinExistence type="predicted"/>
<comment type="caution">
    <text evidence="1">The sequence shown here is derived from an EMBL/GenBank/DDBJ whole genome shotgun (WGS) entry which is preliminary data.</text>
</comment>
<reference evidence="1 2" key="1">
    <citation type="submission" date="2018-06" db="EMBL/GenBank/DDBJ databases">
        <title>The draft genome sequences of strains SCU63 and S1.</title>
        <authorList>
            <person name="Gan L."/>
        </authorList>
    </citation>
    <scope>NUCLEOTIDE SEQUENCE [LARGE SCALE GENOMIC DNA]</scope>
    <source>
        <strain evidence="1 2">SCU63</strain>
    </source>
</reference>
<evidence type="ECO:0000313" key="1">
    <source>
        <dbReference type="EMBL" id="RAZ73602.1"/>
    </source>
</evidence>
<sequence>MAKQVVTIESLEDQLFQLKLEKIIQQAYEQGVRDARTKFHFPHVLKKEHLVEILQVKAPTVDKLVVHPEFPRLGTVKGRYPRDKVFEWIESNTEYVNQYLS</sequence>
<name>A0A365KKE4_9BACL</name>
<dbReference type="EMBL" id="QLZR01000009">
    <property type="protein sequence ID" value="RAZ73602.1"/>
    <property type="molecule type" value="Genomic_DNA"/>
</dbReference>
<organism evidence="1 2">
    <name type="scientific">Planococcus halotolerans</name>
    <dbReference type="NCBI Taxonomy" id="2233542"/>
    <lineage>
        <taxon>Bacteria</taxon>
        <taxon>Bacillati</taxon>
        <taxon>Bacillota</taxon>
        <taxon>Bacilli</taxon>
        <taxon>Bacillales</taxon>
        <taxon>Caryophanaceae</taxon>
        <taxon>Planococcus</taxon>
    </lineage>
</organism>
<gene>
    <name evidence="1" type="ORF">DP120_16830</name>
</gene>
<keyword evidence="2" id="KW-1185">Reference proteome</keyword>